<gene>
    <name evidence="2" type="ORF">DX130_03570</name>
</gene>
<dbReference type="PROSITE" id="PS51257">
    <property type="entry name" value="PROKAR_LIPOPROTEIN"/>
    <property type="match status" value="1"/>
</dbReference>
<evidence type="ECO:0000313" key="3">
    <source>
        <dbReference type="Proteomes" id="UP000261905"/>
    </source>
</evidence>
<name>A0A371PJ16_9BACL</name>
<proteinExistence type="predicted"/>
<organism evidence="2 3">
    <name type="scientific">Paenibacillus paeoniae</name>
    <dbReference type="NCBI Taxonomy" id="2292705"/>
    <lineage>
        <taxon>Bacteria</taxon>
        <taxon>Bacillati</taxon>
        <taxon>Bacillota</taxon>
        <taxon>Bacilli</taxon>
        <taxon>Bacillales</taxon>
        <taxon>Paenibacillaceae</taxon>
        <taxon>Paenibacillus</taxon>
    </lineage>
</organism>
<dbReference type="Proteomes" id="UP000261905">
    <property type="component" value="Unassembled WGS sequence"/>
</dbReference>
<feature type="region of interest" description="Disordered" evidence="1">
    <location>
        <begin position="29"/>
        <end position="95"/>
    </location>
</feature>
<feature type="compositionally biased region" description="Polar residues" evidence="1">
    <location>
        <begin position="75"/>
        <end position="86"/>
    </location>
</feature>
<evidence type="ECO:0000256" key="1">
    <source>
        <dbReference type="SAM" id="MobiDB-lite"/>
    </source>
</evidence>
<dbReference type="RefSeq" id="WP_116042895.1">
    <property type="nucleotide sequence ID" value="NZ_QUBQ01000001.1"/>
</dbReference>
<protein>
    <recommendedName>
        <fullName evidence="4">DUF4309 domain-containing protein</fullName>
    </recommendedName>
</protein>
<dbReference type="OrthoDB" id="2678624at2"/>
<comment type="caution">
    <text evidence="2">The sequence shown here is derived from an EMBL/GenBank/DDBJ whole genome shotgun (WGS) entry which is preliminary data.</text>
</comment>
<evidence type="ECO:0000313" key="2">
    <source>
        <dbReference type="EMBL" id="REK76154.1"/>
    </source>
</evidence>
<keyword evidence="3" id="KW-1185">Reference proteome</keyword>
<evidence type="ECO:0008006" key="4">
    <source>
        <dbReference type="Google" id="ProtNLM"/>
    </source>
</evidence>
<dbReference type="AlphaFoldDB" id="A0A371PJ16"/>
<feature type="compositionally biased region" description="Polar residues" evidence="1">
    <location>
        <begin position="50"/>
        <end position="59"/>
    </location>
</feature>
<reference evidence="2 3" key="1">
    <citation type="submission" date="2018-08" db="EMBL/GenBank/DDBJ databases">
        <title>Paenibacillus sp. M4BSY-1, whole genome shotgun sequence.</title>
        <authorList>
            <person name="Tuo L."/>
        </authorList>
    </citation>
    <scope>NUCLEOTIDE SEQUENCE [LARGE SCALE GENOMIC DNA]</scope>
    <source>
        <strain evidence="2 3">M4BSY-1</strain>
    </source>
</reference>
<feature type="compositionally biased region" description="Polar residues" evidence="1">
    <location>
        <begin position="29"/>
        <end position="39"/>
    </location>
</feature>
<accession>A0A371PJ16</accession>
<sequence length="221" mass="23837">MNLFRNAQHYHRLLLVPALAFTVGLSACQSPDKQSGNELQHNDGLVIDSPQKSYDQKNGATAPPASHNPDKEASTETSSLNKTGPGSSSHSHHWNLNSPRLKGVAIGDTNEVIHSYFGQAEDSYHLEEDAESIHVLEYDGFSIGLDSGGFVHFVEVFGADTLAGLSGLRIGDDSDKALKELGKPDSRSDYLLIYDADGATLKLDVNPDLDKIVAMKLIAHG</sequence>
<dbReference type="EMBL" id="QUBQ01000001">
    <property type="protein sequence ID" value="REK76154.1"/>
    <property type="molecule type" value="Genomic_DNA"/>
</dbReference>